<dbReference type="PANTHER" id="PTHR43499">
    <property type="entry name" value="ABC TRANSPORTER I FAMILY MEMBER 1"/>
    <property type="match status" value="1"/>
</dbReference>
<dbReference type="AlphaFoldDB" id="A0A8S4QJ00"/>
<dbReference type="GO" id="GO:0005524">
    <property type="term" value="F:ATP binding"/>
    <property type="evidence" value="ECO:0007669"/>
    <property type="project" value="UniProtKB-KW"/>
</dbReference>
<protein>
    <submittedName>
        <fullName evidence="10">Jg17559 protein</fullName>
    </submittedName>
</protein>
<evidence type="ECO:0000256" key="4">
    <source>
        <dbReference type="ARBA" id="ARBA00022840"/>
    </source>
</evidence>
<dbReference type="GO" id="GO:0022857">
    <property type="term" value="F:transmembrane transporter activity"/>
    <property type="evidence" value="ECO:0007669"/>
    <property type="project" value="InterPro"/>
</dbReference>
<keyword evidence="7" id="KW-0175">Coiled coil</keyword>
<dbReference type="InterPro" id="IPR005895">
    <property type="entry name" value="ABC_transptr_haem_export_CcmA"/>
</dbReference>
<dbReference type="PANTHER" id="PTHR43499:SF1">
    <property type="entry name" value="ABC TRANSPORTER I FAMILY MEMBER 1"/>
    <property type="match status" value="1"/>
</dbReference>
<evidence type="ECO:0000256" key="3">
    <source>
        <dbReference type="ARBA" id="ARBA00022748"/>
    </source>
</evidence>
<dbReference type="GO" id="GO:0017004">
    <property type="term" value="P:cytochrome complex assembly"/>
    <property type="evidence" value="ECO:0007669"/>
    <property type="project" value="UniProtKB-KW"/>
</dbReference>
<dbReference type="Gene3D" id="3.40.50.300">
    <property type="entry name" value="P-loop containing nucleotide triphosphate hydrolases"/>
    <property type="match status" value="1"/>
</dbReference>
<evidence type="ECO:0000256" key="8">
    <source>
        <dbReference type="SAM" id="Phobius"/>
    </source>
</evidence>
<dbReference type="Pfam" id="PF00005">
    <property type="entry name" value="ABC_tran"/>
    <property type="match status" value="1"/>
</dbReference>
<evidence type="ECO:0000256" key="6">
    <source>
        <dbReference type="ARBA" id="ARBA00023136"/>
    </source>
</evidence>
<dbReference type="SMART" id="SM00382">
    <property type="entry name" value="AAA"/>
    <property type="match status" value="1"/>
</dbReference>
<evidence type="ECO:0000256" key="2">
    <source>
        <dbReference type="ARBA" id="ARBA00022741"/>
    </source>
</evidence>
<dbReference type="InterPro" id="IPR003439">
    <property type="entry name" value="ABC_transporter-like_ATP-bd"/>
</dbReference>
<keyword evidence="5" id="KW-1278">Translocase</keyword>
<dbReference type="Proteomes" id="UP000838756">
    <property type="component" value="Unassembled WGS sequence"/>
</dbReference>
<dbReference type="PROSITE" id="PS50893">
    <property type="entry name" value="ABC_TRANSPORTER_2"/>
    <property type="match status" value="1"/>
</dbReference>
<sequence length="319" mass="36845">MPFGQIITYSTILLAIIAVSLFLRKIYKNHIRKIIFPLKVLKEEWEENRRFNELYQKNKQKELMKQQEMLREKQKNMQVYKEDLEIVDIAKPLGKWTKMVMMGNSLMKHFAQLIHREGDKKGFWELFIKAQSSTKAEPKSKILITGPNGSGKTSLIRSLSGLLPPVSGNIRYYGKDIYDDPKSFISSMVYVGHKNACKDSLTIGENIEFWARIRNTRESVMAAAYCLELQPVFNIRYGELSAGWKRRVALARLLISNANIWLIDEPFCNLDSTTCELVLNLISIRSEQNGTVIITGHSSTEQLFDFKTIDIRDFNRPLV</sequence>
<dbReference type="SUPFAM" id="SSF52540">
    <property type="entry name" value="P-loop containing nucleoside triphosphate hydrolases"/>
    <property type="match status" value="1"/>
</dbReference>
<accession>A0A8S4QJ00</accession>
<dbReference type="EMBL" id="CAKXAJ010008208">
    <property type="protein sequence ID" value="CAH2210779.1"/>
    <property type="molecule type" value="Genomic_DNA"/>
</dbReference>
<dbReference type="PROSITE" id="PS00211">
    <property type="entry name" value="ABC_TRANSPORTER_1"/>
    <property type="match status" value="1"/>
</dbReference>
<organism evidence="10 11">
    <name type="scientific">Pararge aegeria aegeria</name>
    <dbReference type="NCBI Taxonomy" id="348720"/>
    <lineage>
        <taxon>Eukaryota</taxon>
        <taxon>Metazoa</taxon>
        <taxon>Ecdysozoa</taxon>
        <taxon>Arthropoda</taxon>
        <taxon>Hexapoda</taxon>
        <taxon>Insecta</taxon>
        <taxon>Pterygota</taxon>
        <taxon>Neoptera</taxon>
        <taxon>Endopterygota</taxon>
        <taxon>Lepidoptera</taxon>
        <taxon>Glossata</taxon>
        <taxon>Ditrysia</taxon>
        <taxon>Papilionoidea</taxon>
        <taxon>Nymphalidae</taxon>
        <taxon>Satyrinae</taxon>
        <taxon>Satyrini</taxon>
        <taxon>Parargina</taxon>
        <taxon>Pararge</taxon>
    </lineage>
</organism>
<keyword evidence="1" id="KW-0813">Transport</keyword>
<keyword evidence="8" id="KW-0812">Transmembrane</keyword>
<gene>
    <name evidence="10" type="primary">jg17559</name>
    <name evidence="10" type="ORF">PAEG_LOCUS2638</name>
</gene>
<reference evidence="10" key="1">
    <citation type="submission" date="2022-03" db="EMBL/GenBank/DDBJ databases">
        <authorList>
            <person name="Lindestad O."/>
        </authorList>
    </citation>
    <scope>NUCLEOTIDE SEQUENCE</scope>
</reference>
<comment type="caution">
    <text evidence="10">The sequence shown here is derived from an EMBL/GenBank/DDBJ whole genome shotgun (WGS) entry which is preliminary data.</text>
</comment>
<evidence type="ECO:0000259" key="9">
    <source>
        <dbReference type="PROSITE" id="PS50893"/>
    </source>
</evidence>
<dbReference type="InterPro" id="IPR027417">
    <property type="entry name" value="P-loop_NTPase"/>
</dbReference>
<dbReference type="GO" id="GO:0016887">
    <property type="term" value="F:ATP hydrolysis activity"/>
    <property type="evidence" value="ECO:0007669"/>
    <property type="project" value="InterPro"/>
</dbReference>
<evidence type="ECO:0000256" key="1">
    <source>
        <dbReference type="ARBA" id="ARBA00022448"/>
    </source>
</evidence>
<evidence type="ECO:0000256" key="5">
    <source>
        <dbReference type="ARBA" id="ARBA00022967"/>
    </source>
</evidence>
<dbReference type="InterPro" id="IPR017871">
    <property type="entry name" value="ABC_transporter-like_CS"/>
</dbReference>
<evidence type="ECO:0000256" key="7">
    <source>
        <dbReference type="SAM" id="Coils"/>
    </source>
</evidence>
<evidence type="ECO:0000313" key="10">
    <source>
        <dbReference type="EMBL" id="CAH2210779.1"/>
    </source>
</evidence>
<keyword evidence="3" id="KW-0201">Cytochrome c-type biogenesis</keyword>
<keyword evidence="2" id="KW-0547">Nucleotide-binding</keyword>
<keyword evidence="11" id="KW-1185">Reference proteome</keyword>
<keyword evidence="6 8" id="KW-0472">Membrane</keyword>
<dbReference type="InterPro" id="IPR003593">
    <property type="entry name" value="AAA+_ATPase"/>
</dbReference>
<evidence type="ECO:0000313" key="11">
    <source>
        <dbReference type="Proteomes" id="UP000838756"/>
    </source>
</evidence>
<feature type="coiled-coil region" evidence="7">
    <location>
        <begin position="56"/>
        <end position="83"/>
    </location>
</feature>
<feature type="transmembrane region" description="Helical" evidence="8">
    <location>
        <begin position="6"/>
        <end position="23"/>
    </location>
</feature>
<keyword evidence="8" id="KW-1133">Transmembrane helix</keyword>
<keyword evidence="4" id="KW-0067">ATP-binding</keyword>
<proteinExistence type="predicted"/>
<dbReference type="NCBIfam" id="TIGR01189">
    <property type="entry name" value="ccmA"/>
    <property type="match status" value="1"/>
</dbReference>
<name>A0A8S4QJ00_9NEOP</name>
<feature type="domain" description="ABC transporter" evidence="9">
    <location>
        <begin position="114"/>
        <end position="316"/>
    </location>
</feature>
<dbReference type="OrthoDB" id="10263751at2759"/>